<reference evidence="1 2" key="1">
    <citation type="submission" date="2018-04" db="EMBL/GenBank/DDBJ databases">
        <title>The genome of golden apple snail Pomacea canaliculata provides insight into stress tolerance and invasive adaptation.</title>
        <authorList>
            <person name="Liu C."/>
            <person name="Liu B."/>
            <person name="Ren Y."/>
            <person name="Zhang Y."/>
            <person name="Wang H."/>
            <person name="Li S."/>
            <person name="Jiang F."/>
            <person name="Yin L."/>
            <person name="Zhang G."/>
            <person name="Qian W."/>
            <person name="Fan W."/>
        </authorList>
    </citation>
    <scope>NUCLEOTIDE SEQUENCE [LARGE SCALE GENOMIC DNA]</scope>
    <source>
        <strain evidence="1">SZHN2017</strain>
        <tissue evidence="1">Muscle</tissue>
    </source>
</reference>
<name>A0A2T7PH06_POMCA</name>
<accession>A0A2T7PH06</accession>
<dbReference type="AlphaFoldDB" id="A0A2T7PH06"/>
<dbReference type="EMBL" id="PZQS01000004">
    <property type="protein sequence ID" value="PVD32701.1"/>
    <property type="molecule type" value="Genomic_DNA"/>
</dbReference>
<proteinExistence type="predicted"/>
<organism evidence="1 2">
    <name type="scientific">Pomacea canaliculata</name>
    <name type="common">Golden apple snail</name>
    <dbReference type="NCBI Taxonomy" id="400727"/>
    <lineage>
        <taxon>Eukaryota</taxon>
        <taxon>Metazoa</taxon>
        <taxon>Spiralia</taxon>
        <taxon>Lophotrochozoa</taxon>
        <taxon>Mollusca</taxon>
        <taxon>Gastropoda</taxon>
        <taxon>Caenogastropoda</taxon>
        <taxon>Architaenioglossa</taxon>
        <taxon>Ampullarioidea</taxon>
        <taxon>Ampullariidae</taxon>
        <taxon>Pomacea</taxon>
    </lineage>
</organism>
<gene>
    <name evidence="1" type="ORF">C0Q70_08146</name>
</gene>
<evidence type="ECO:0000313" key="2">
    <source>
        <dbReference type="Proteomes" id="UP000245119"/>
    </source>
</evidence>
<sequence length="137" mass="14297">MEVGCLLGSSKSGIPTCVRGRQKRVRGIDLRGARIARGRGAAPARKSTPETKTLAHACTHSRTHWIGKDRLEQLLHPLSLPPQVFLASTAQESSSDLALDSIVASIAAQPAAAASSTAQHSAAQLAMVLRLATAVGK</sequence>
<protein>
    <submittedName>
        <fullName evidence="1">Uncharacterized protein</fullName>
    </submittedName>
</protein>
<comment type="caution">
    <text evidence="1">The sequence shown here is derived from an EMBL/GenBank/DDBJ whole genome shotgun (WGS) entry which is preliminary data.</text>
</comment>
<evidence type="ECO:0000313" key="1">
    <source>
        <dbReference type="EMBL" id="PVD32701.1"/>
    </source>
</evidence>
<keyword evidence="2" id="KW-1185">Reference proteome</keyword>
<dbReference type="Proteomes" id="UP000245119">
    <property type="component" value="Linkage Group LG4"/>
</dbReference>